<dbReference type="Gene3D" id="3.40.30.10">
    <property type="entry name" value="Glutaredoxin"/>
    <property type="match status" value="1"/>
</dbReference>
<feature type="domain" description="GST N-terminal" evidence="2">
    <location>
        <begin position="18"/>
        <end position="111"/>
    </location>
</feature>
<dbReference type="PROSITE" id="PS50404">
    <property type="entry name" value="GST_NTER"/>
    <property type="match status" value="1"/>
</dbReference>
<dbReference type="InterPro" id="IPR050213">
    <property type="entry name" value="GST_superfamily"/>
</dbReference>
<comment type="similarity">
    <text evidence="1">Belongs to the GST superfamily.</text>
</comment>
<organism evidence="4 5">
    <name type="scientific">Neonectria punicea</name>
    <dbReference type="NCBI Taxonomy" id="979145"/>
    <lineage>
        <taxon>Eukaryota</taxon>
        <taxon>Fungi</taxon>
        <taxon>Dikarya</taxon>
        <taxon>Ascomycota</taxon>
        <taxon>Pezizomycotina</taxon>
        <taxon>Sordariomycetes</taxon>
        <taxon>Hypocreomycetidae</taxon>
        <taxon>Hypocreales</taxon>
        <taxon>Nectriaceae</taxon>
        <taxon>Neonectria</taxon>
    </lineage>
</organism>
<proteinExistence type="inferred from homology"/>
<reference evidence="4 5" key="1">
    <citation type="journal article" date="2025" name="Microbiol. Resour. Announc.">
        <title>Draft genome sequences for Neonectria magnoliae and Neonectria punicea, canker pathogens of Liriodendron tulipifera and Acer saccharum in West Virginia.</title>
        <authorList>
            <person name="Petronek H.M."/>
            <person name="Kasson M.T."/>
            <person name="Metheny A.M."/>
            <person name="Stauder C.M."/>
            <person name="Lovett B."/>
            <person name="Lynch S.C."/>
            <person name="Garnas J.R."/>
            <person name="Kasson L.R."/>
            <person name="Stajich J.E."/>
        </authorList>
    </citation>
    <scope>NUCLEOTIDE SEQUENCE [LARGE SCALE GENOMIC DNA]</scope>
    <source>
        <strain evidence="4 5">NRRL 64653</strain>
    </source>
</reference>
<dbReference type="SFLD" id="SFLDS00019">
    <property type="entry name" value="Glutathione_Transferase_(cytos"/>
    <property type="match status" value="1"/>
</dbReference>
<dbReference type="InterPro" id="IPR036282">
    <property type="entry name" value="Glutathione-S-Trfase_C_sf"/>
</dbReference>
<evidence type="ECO:0008006" key="6">
    <source>
        <dbReference type="Google" id="ProtNLM"/>
    </source>
</evidence>
<evidence type="ECO:0000256" key="1">
    <source>
        <dbReference type="ARBA" id="ARBA00007409"/>
    </source>
</evidence>
<dbReference type="PANTHER" id="PTHR11571">
    <property type="entry name" value="GLUTATHIONE S-TRANSFERASE"/>
    <property type="match status" value="1"/>
</dbReference>
<dbReference type="SUPFAM" id="SSF52833">
    <property type="entry name" value="Thioredoxin-like"/>
    <property type="match status" value="1"/>
</dbReference>
<dbReference type="InterPro" id="IPR004045">
    <property type="entry name" value="Glutathione_S-Trfase_N"/>
</dbReference>
<dbReference type="PANTHER" id="PTHR11571:SF263">
    <property type="entry name" value="GLUTATHIONE S-TRANSFERASE"/>
    <property type="match status" value="1"/>
</dbReference>
<evidence type="ECO:0000313" key="5">
    <source>
        <dbReference type="Proteomes" id="UP001498476"/>
    </source>
</evidence>
<accession>A0ABR1GRT3</accession>
<dbReference type="SUPFAM" id="SSF47616">
    <property type="entry name" value="GST C-terminal domain-like"/>
    <property type="match status" value="1"/>
</dbReference>
<name>A0ABR1GRT3_9HYPO</name>
<evidence type="ECO:0000259" key="3">
    <source>
        <dbReference type="PROSITE" id="PS50405"/>
    </source>
</evidence>
<evidence type="ECO:0000259" key="2">
    <source>
        <dbReference type="PROSITE" id="PS50404"/>
    </source>
</evidence>
<dbReference type="InterPro" id="IPR036249">
    <property type="entry name" value="Thioredoxin-like_sf"/>
</dbReference>
<dbReference type="InterPro" id="IPR004046">
    <property type="entry name" value="GST_C"/>
</dbReference>
<dbReference type="CDD" id="cd03039">
    <property type="entry name" value="GST_N_Sigma_like"/>
    <property type="match status" value="1"/>
</dbReference>
<dbReference type="InterPro" id="IPR040079">
    <property type="entry name" value="Glutathione_S-Trfase"/>
</dbReference>
<dbReference type="Proteomes" id="UP001498476">
    <property type="component" value="Unassembled WGS sequence"/>
</dbReference>
<evidence type="ECO:0000313" key="4">
    <source>
        <dbReference type="EMBL" id="KAK7408098.1"/>
    </source>
</evidence>
<keyword evidence="5" id="KW-1185">Reference proteome</keyword>
<gene>
    <name evidence="4" type="ORF">QQX98_009753</name>
</gene>
<dbReference type="Gene3D" id="1.20.1050.10">
    <property type="match status" value="1"/>
</dbReference>
<dbReference type="EMBL" id="JAZAVJ010000199">
    <property type="protein sequence ID" value="KAK7408098.1"/>
    <property type="molecule type" value="Genomic_DNA"/>
</dbReference>
<protein>
    <recommendedName>
        <fullName evidence="6">Glutathione S-transferase</fullName>
    </recommendedName>
</protein>
<dbReference type="InterPro" id="IPR010987">
    <property type="entry name" value="Glutathione-S-Trfase_C-like"/>
</dbReference>
<comment type="caution">
    <text evidence="4">The sequence shown here is derived from an EMBL/GenBank/DDBJ whole genome shotgun (WGS) entry which is preliminary data.</text>
</comment>
<dbReference type="Pfam" id="PF14497">
    <property type="entry name" value="GST_C_3"/>
    <property type="match status" value="1"/>
</dbReference>
<sequence length="280" mass="32179">MSSPDAKRLKTDDDDDAPYELIYWPGLPGRGELIRLLFEQAGVPYIDHTIDHTKTPKEARQTVFEYIDPDNIGDATNLPILAPPILKHGDLVLHQLPNILLYLAPRLGLAPKEGNGVFLLNQLVLTLLDGFVNEMHETHHPIATSLYYEDQKPEAKKRSKHYLEERIPKFLGYAQRVLHSEASGGETWLYGNKLTYADLVLFQCLDGTNFAFPESLKKLRESRHYERVFELYKRVKEQPNISSYLASERRLPYGDGIFRHYSELEKDVQIKLPEPRPATL</sequence>
<dbReference type="CDD" id="cd03192">
    <property type="entry name" value="GST_C_Sigma_like"/>
    <property type="match status" value="1"/>
</dbReference>
<dbReference type="PROSITE" id="PS50405">
    <property type="entry name" value="GST_CTER"/>
    <property type="match status" value="1"/>
</dbReference>
<feature type="domain" description="GST C-terminal" evidence="3">
    <location>
        <begin position="121"/>
        <end position="253"/>
    </location>
</feature>